<evidence type="ECO:0000256" key="1">
    <source>
        <dbReference type="SAM" id="Phobius"/>
    </source>
</evidence>
<proteinExistence type="predicted"/>
<reference evidence="2 3" key="1">
    <citation type="journal article" date="2015" name="Genome Biol. Evol.">
        <title>Comparative Genomics of a Bacterivorous Green Alga Reveals Evolutionary Causalities and Consequences of Phago-Mixotrophic Mode of Nutrition.</title>
        <authorList>
            <person name="Burns J.A."/>
            <person name="Paasch A."/>
            <person name="Narechania A."/>
            <person name="Kim E."/>
        </authorList>
    </citation>
    <scope>NUCLEOTIDE SEQUENCE [LARGE SCALE GENOMIC DNA]</scope>
    <source>
        <strain evidence="2 3">PLY_AMNH</strain>
    </source>
</reference>
<organism evidence="2 3">
    <name type="scientific">Cymbomonas tetramitiformis</name>
    <dbReference type="NCBI Taxonomy" id="36881"/>
    <lineage>
        <taxon>Eukaryota</taxon>
        <taxon>Viridiplantae</taxon>
        <taxon>Chlorophyta</taxon>
        <taxon>Pyramimonadophyceae</taxon>
        <taxon>Pyramimonadales</taxon>
        <taxon>Pyramimonadaceae</taxon>
        <taxon>Cymbomonas</taxon>
    </lineage>
</organism>
<keyword evidence="1" id="KW-0812">Transmembrane</keyword>
<keyword evidence="1" id="KW-0472">Membrane</keyword>
<keyword evidence="1" id="KW-1133">Transmembrane helix</keyword>
<dbReference type="AlphaFoldDB" id="A0AAE0C4L6"/>
<evidence type="ECO:0000313" key="3">
    <source>
        <dbReference type="Proteomes" id="UP001190700"/>
    </source>
</evidence>
<name>A0AAE0C4L6_9CHLO</name>
<evidence type="ECO:0000313" key="2">
    <source>
        <dbReference type="EMBL" id="KAK3248323.1"/>
    </source>
</evidence>
<accession>A0AAE0C4L6</accession>
<sequence>MITSVLEQPGAELSSVKVALHPRHHQDIPKEHIAPQVCPGSEVELELKLGMLLRLLKEYCIPTLVMGTTVVFVVLFASSIVTLATIYFITQTDEDMSRDELSEYNGSN</sequence>
<comment type="caution">
    <text evidence="2">The sequence shown here is derived from an EMBL/GenBank/DDBJ whole genome shotgun (WGS) entry which is preliminary data.</text>
</comment>
<dbReference type="Proteomes" id="UP001190700">
    <property type="component" value="Unassembled WGS sequence"/>
</dbReference>
<dbReference type="EMBL" id="LGRX02028218">
    <property type="protein sequence ID" value="KAK3248323.1"/>
    <property type="molecule type" value="Genomic_DNA"/>
</dbReference>
<gene>
    <name evidence="2" type="ORF">CYMTET_42206</name>
</gene>
<keyword evidence="3" id="KW-1185">Reference proteome</keyword>
<feature type="transmembrane region" description="Helical" evidence="1">
    <location>
        <begin position="59"/>
        <end position="89"/>
    </location>
</feature>
<protein>
    <submittedName>
        <fullName evidence="2">Uncharacterized protein</fullName>
    </submittedName>
</protein>